<comment type="caution">
    <text evidence="2">The sequence shown here is derived from an EMBL/GenBank/DDBJ whole genome shotgun (WGS) entry which is preliminary data.</text>
</comment>
<accession>A0A540MYJ0</accession>
<feature type="compositionally biased region" description="Basic and acidic residues" evidence="1">
    <location>
        <begin position="120"/>
        <end position="130"/>
    </location>
</feature>
<protein>
    <submittedName>
        <fullName evidence="2">Uncharacterized protein</fullName>
    </submittedName>
</protein>
<dbReference type="EMBL" id="VIEB01000149">
    <property type="protein sequence ID" value="TQE03866.1"/>
    <property type="molecule type" value="Genomic_DNA"/>
</dbReference>
<feature type="region of interest" description="Disordered" evidence="1">
    <location>
        <begin position="98"/>
        <end position="130"/>
    </location>
</feature>
<gene>
    <name evidence="2" type="ORF">C1H46_010530</name>
</gene>
<dbReference type="Proteomes" id="UP000315295">
    <property type="component" value="Unassembled WGS sequence"/>
</dbReference>
<evidence type="ECO:0000256" key="1">
    <source>
        <dbReference type="SAM" id="MobiDB-lite"/>
    </source>
</evidence>
<organism evidence="2 3">
    <name type="scientific">Malus baccata</name>
    <name type="common">Siberian crab apple</name>
    <name type="synonym">Pyrus baccata</name>
    <dbReference type="NCBI Taxonomy" id="106549"/>
    <lineage>
        <taxon>Eukaryota</taxon>
        <taxon>Viridiplantae</taxon>
        <taxon>Streptophyta</taxon>
        <taxon>Embryophyta</taxon>
        <taxon>Tracheophyta</taxon>
        <taxon>Spermatophyta</taxon>
        <taxon>Magnoliopsida</taxon>
        <taxon>eudicotyledons</taxon>
        <taxon>Gunneridae</taxon>
        <taxon>Pentapetalae</taxon>
        <taxon>rosids</taxon>
        <taxon>fabids</taxon>
        <taxon>Rosales</taxon>
        <taxon>Rosaceae</taxon>
        <taxon>Amygdaloideae</taxon>
        <taxon>Maleae</taxon>
        <taxon>Malus</taxon>
    </lineage>
</organism>
<evidence type="ECO:0000313" key="2">
    <source>
        <dbReference type="EMBL" id="TQE03866.1"/>
    </source>
</evidence>
<evidence type="ECO:0000313" key="3">
    <source>
        <dbReference type="Proteomes" id="UP000315295"/>
    </source>
</evidence>
<reference evidence="2 3" key="1">
    <citation type="journal article" date="2019" name="G3 (Bethesda)">
        <title>Sequencing of a Wild Apple (Malus baccata) Genome Unravels the Differences Between Cultivated and Wild Apple Species Regarding Disease Resistance and Cold Tolerance.</title>
        <authorList>
            <person name="Chen X."/>
        </authorList>
    </citation>
    <scope>NUCLEOTIDE SEQUENCE [LARGE SCALE GENOMIC DNA]</scope>
    <source>
        <strain evidence="3">cv. Shandingzi</strain>
        <tissue evidence="2">Leaves</tissue>
    </source>
</reference>
<name>A0A540MYJ0_MALBA</name>
<keyword evidence="3" id="KW-1185">Reference proteome</keyword>
<dbReference type="AlphaFoldDB" id="A0A540MYJ0"/>
<sequence length="130" mass="14838">MELKDTAPIGEKEPEIMLLDNPFARLLLEELRIGDQSLLEVRNLPEKSNVREENVPKEEKALELEENRKLKASESNLLRGTKRKANYMALRITGSWTKSGEKEAMSSSDHLPADAFEPEMSNKDSLFDHK</sequence>
<proteinExistence type="predicted"/>